<proteinExistence type="predicted"/>
<evidence type="ECO:0000256" key="2">
    <source>
        <dbReference type="SAM" id="Phobius"/>
    </source>
</evidence>
<feature type="transmembrane region" description="Helical" evidence="2">
    <location>
        <begin position="122"/>
        <end position="139"/>
    </location>
</feature>
<dbReference type="GO" id="GO:0006626">
    <property type="term" value="P:protein targeting to mitochondrion"/>
    <property type="evidence" value="ECO:0007669"/>
    <property type="project" value="TreeGrafter"/>
</dbReference>
<dbReference type="OrthoDB" id="5422928at2759"/>
<gene>
    <name evidence="3" type="ORF">FN846DRAFT_948274</name>
</gene>
<feature type="region of interest" description="Disordered" evidence="1">
    <location>
        <begin position="1"/>
        <end position="39"/>
    </location>
</feature>
<dbReference type="AlphaFoldDB" id="A0A5J5EYQ6"/>
<dbReference type="InParanoid" id="A0A5J5EYQ6"/>
<name>A0A5J5EYQ6_9PEZI</name>
<dbReference type="GO" id="GO:1990593">
    <property type="term" value="F:nascent polypeptide-associated complex binding"/>
    <property type="evidence" value="ECO:0007669"/>
    <property type="project" value="InterPro"/>
</dbReference>
<evidence type="ECO:0000313" key="3">
    <source>
        <dbReference type="EMBL" id="KAA8906655.1"/>
    </source>
</evidence>
<protein>
    <submittedName>
        <fullName evidence="3">Uncharacterized protein</fullName>
    </submittedName>
</protein>
<dbReference type="InterPro" id="IPR039454">
    <property type="entry name" value="OM14"/>
</dbReference>
<dbReference type="Proteomes" id="UP000326924">
    <property type="component" value="Unassembled WGS sequence"/>
</dbReference>
<sequence>MSESEHSEKSYAEVAASGPQQSEEELTHNRSRAPPVDEVIPTDQSVESLIDVNTGVAVVPNDFKEQEVKTETQAARIEIEAAAAEDAAAAAAEDAAEKQKKAPKSEKKATAKSLVSNPICQGNGALLAILSVVLGVGVYRKHQAGQLTWKLVAYSAVGVAAFLGADFAVSSWLYKKFPFAEKEKQK</sequence>
<keyword evidence="2" id="KW-0472">Membrane</keyword>
<evidence type="ECO:0000256" key="1">
    <source>
        <dbReference type="SAM" id="MobiDB-lite"/>
    </source>
</evidence>
<keyword evidence="4" id="KW-1185">Reference proteome</keyword>
<dbReference type="GO" id="GO:0005741">
    <property type="term" value="C:mitochondrial outer membrane"/>
    <property type="evidence" value="ECO:0007669"/>
    <property type="project" value="InterPro"/>
</dbReference>
<feature type="transmembrane region" description="Helical" evidence="2">
    <location>
        <begin position="151"/>
        <end position="174"/>
    </location>
</feature>
<feature type="compositionally biased region" description="Basic and acidic residues" evidence="1">
    <location>
        <begin position="1"/>
        <end position="11"/>
    </location>
</feature>
<accession>A0A5J5EYQ6</accession>
<dbReference type="EMBL" id="VXIS01000087">
    <property type="protein sequence ID" value="KAA8906655.1"/>
    <property type="molecule type" value="Genomic_DNA"/>
</dbReference>
<organism evidence="3 4">
    <name type="scientific">Sphaerosporella brunnea</name>
    <dbReference type="NCBI Taxonomy" id="1250544"/>
    <lineage>
        <taxon>Eukaryota</taxon>
        <taxon>Fungi</taxon>
        <taxon>Dikarya</taxon>
        <taxon>Ascomycota</taxon>
        <taxon>Pezizomycotina</taxon>
        <taxon>Pezizomycetes</taxon>
        <taxon>Pezizales</taxon>
        <taxon>Pyronemataceae</taxon>
        <taxon>Sphaerosporella</taxon>
    </lineage>
</organism>
<keyword evidence="2" id="KW-1133">Transmembrane helix</keyword>
<evidence type="ECO:0000313" key="4">
    <source>
        <dbReference type="Proteomes" id="UP000326924"/>
    </source>
</evidence>
<keyword evidence="2" id="KW-0812">Transmembrane</keyword>
<feature type="compositionally biased region" description="Basic and acidic residues" evidence="1">
    <location>
        <begin position="95"/>
        <end position="108"/>
    </location>
</feature>
<dbReference type="PANTHER" id="PTHR38402:SF1">
    <property type="entry name" value="MITOCHONDRIAL OUTER MEMBRANE PROTEIN OM14"/>
    <property type="match status" value="1"/>
</dbReference>
<comment type="caution">
    <text evidence="3">The sequence shown here is derived from an EMBL/GenBank/DDBJ whole genome shotgun (WGS) entry which is preliminary data.</text>
</comment>
<feature type="region of interest" description="Disordered" evidence="1">
    <location>
        <begin position="88"/>
        <end position="108"/>
    </location>
</feature>
<dbReference type="PANTHER" id="PTHR38402">
    <property type="entry name" value="MITOCHONDRIAL OUTER MEMBRANE PROTEIN OM14"/>
    <property type="match status" value="1"/>
</dbReference>
<reference evidence="3 4" key="1">
    <citation type="submission" date="2019-09" db="EMBL/GenBank/DDBJ databases">
        <title>Draft genome of the ectomycorrhizal ascomycete Sphaerosporella brunnea.</title>
        <authorList>
            <consortium name="DOE Joint Genome Institute"/>
            <person name="Benucci G.M."/>
            <person name="Marozzi G."/>
            <person name="Antonielli L."/>
            <person name="Sanchez S."/>
            <person name="Marco P."/>
            <person name="Wang X."/>
            <person name="Falini L.B."/>
            <person name="Barry K."/>
            <person name="Haridas S."/>
            <person name="Lipzen A."/>
            <person name="Labutti K."/>
            <person name="Grigoriev I.V."/>
            <person name="Murat C."/>
            <person name="Martin F."/>
            <person name="Albertini E."/>
            <person name="Donnini D."/>
            <person name="Bonito G."/>
        </authorList>
    </citation>
    <scope>NUCLEOTIDE SEQUENCE [LARGE SCALE GENOMIC DNA]</scope>
    <source>
        <strain evidence="3 4">Sb_GMNB300</strain>
    </source>
</reference>